<dbReference type="RefSeq" id="WP_213558334.1">
    <property type="nucleotide sequence ID" value="NZ_JBHYZY010000010.1"/>
</dbReference>
<organism evidence="5 6">
    <name type="scientific">Nocardia tengchongensis</name>
    <dbReference type="NCBI Taxonomy" id="2055889"/>
    <lineage>
        <taxon>Bacteria</taxon>
        <taxon>Bacillati</taxon>
        <taxon>Actinomycetota</taxon>
        <taxon>Actinomycetes</taxon>
        <taxon>Mycobacteriales</taxon>
        <taxon>Nocardiaceae</taxon>
        <taxon>Nocardia</taxon>
    </lineage>
</organism>
<name>A0ABX8CQQ9_9NOCA</name>
<evidence type="ECO:0000313" key="6">
    <source>
        <dbReference type="Proteomes" id="UP000683310"/>
    </source>
</evidence>
<keyword evidence="1" id="KW-0805">Transcription regulation</keyword>
<dbReference type="Gene3D" id="1.10.10.10">
    <property type="entry name" value="Winged helix-like DNA-binding domain superfamily/Winged helix DNA-binding domain"/>
    <property type="match status" value="1"/>
</dbReference>
<evidence type="ECO:0000256" key="2">
    <source>
        <dbReference type="ARBA" id="ARBA00023125"/>
    </source>
</evidence>
<proteinExistence type="predicted"/>
<sequence>MAEPRGPLMSPGFWLHHAALEWRATLERNLRALGLTPTQFNLLASAGWLSRAGELPTQQQVADMSGADRMMASKVIRGLEERGLLARRADPADARVLRIELTAEGRELASRGVRIAVDTDEQLFGADGDLLREHLKPIAAHRLPN</sequence>
<dbReference type="InterPro" id="IPR036388">
    <property type="entry name" value="WH-like_DNA-bd_sf"/>
</dbReference>
<reference evidence="5 6" key="1">
    <citation type="submission" date="2021-04" db="EMBL/GenBank/DDBJ databases">
        <title>Nocardia tengchongensis.</title>
        <authorList>
            <person name="Zhuang k."/>
            <person name="Ran Y."/>
            <person name="Li W."/>
        </authorList>
    </citation>
    <scope>NUCLEOTIDE SEQUENCE [LARGE SCALE GENOMIC DNA]</scope>
    <source>
        <strain evidence="5 6">CFH S0057</strain>
    </source>
</reference>
<keyword evidence="6" id="KW-1185">Reference proteome</keyword>
<keyword evidence="3" id="KW-0804">Transcription</keyword>
<dbReference type="PANTHER" id="PTHR33164:SF64">
    <property type="entry name" value="TRANSCRIPTIONAL REGULATOR SLYA"/>
    <property type="match status" value="1"/>
</dbReference>
<evidence type="ECO:0000259" key="4">
    <source>
        <dbReference type="PROSITE" id="PS50995"/>
    </source>
</evidence>
<keyword evidence="2" id="KW-0238">DNA-binding</keyword>
<gene>
    <name evidence="5" type="ORF">KHQ06_03835</name>
</gene>
<dbReference type="SUPFAM" id="SSF46785">
    <property type="entry name" value="Winged helix' DNA-binding domain"/>
    <property type="match status" value="1"/>
</dbReference>
<dbReference type="SMART" id="SM00347">
    <property type="entry name" value="HTH_MARR"/>
    <property type="match status" value="1"/>
</dbReference>
<feature type="domain" description="HTH marR-type" evidence="4">
    <location>
        <begin position="1"/>
        <end position="144"/>
    </location>
</feature>
<protein>
    <submittedName>
        <fullName evidence="5">MarR family transcriptional regulator</fullName>
    </submittedName>
</protein>
<dbReference type="Proteomes" id="UP000683310">
    <property type="component" value="Chromosome"/>
</dbReference>
<dbReference type="PROSITE" id="PS50995">
    <property type="entry name" value="HTH_MARR_2"/>
    <property type="match status" value="1"/>
</dbReference>
<accession>A0ABX8CQQ9</accession>
<evidence type="ECO:0000313" key="5">
    <source>
        <dbReference type="EMBL" id="QVI22251.1"/>
    </source>
</evidence>
<dbReference type="InterPro" id="IPR000835">
    <property type="entry name" value="HTH_MarR-typ"/>
</dbReference>
<dbReference type="InterPro" id="IPR036390">
    <property type="entry name" value="WH_DNA-bd_sf"/>
</dbReference>
<dbReference type="Pfam" id="PF01047">
    <property type="entry name" value="MarR"/>
    <property type="match status" value="1"/>
</dbReference>
<dbReference type="PANTHER" id="PTHR33164">
    <property type="entry name" value="TRANSCRIPTIONAL REGULATOR, MARR FAMILY"/>
    <property type="match status" value="1"/>
</dbReference>
<evidence type="ECO:0000256" key="1">
    <source>
        <dbReference type="ARBA" id="ARBA00023015"/>
    </source>
</evidence>
<dbReference type="InterPro" id="IPR039422">
    <property type="entry name" value="MarR/SlyA-like"/>
</dbReference>
<dbReference type="EMBL" id="CP074371">
    <property type="protein sequence ID" value="QVI22251.1"/>
    <property type="molecule type" value="Genomic_DNA"/>
</dbReference>
<evidence type="ECO:0000256" key="3">
    <source>
        <dbReference type="ARBA" id="ARBA00023163"/>
    </source>
</evidence>